<dbReference type="EMBL" id="VUMR01000001">
    <property type="protein sequence ID" value="MSS55346.1"/>
    <property type="molecule type" value="Genomic_DNA"/>
</dbReference>
<dbReference type="InterPro" id="IPR001296">
    <property type="entry name" value="Glyco_trans_1"/>
</dbReference>
<name>A0A6N7V0I0_9FIRM</name>
<accession>A0A6N7V0I0</accession>
<keyword evidence="2" id="KW-0808">Transferase</keyword>
<gene>
    <name evidence="2" type="ORF">FYJ55_00085</name>
</gene>
<dbReference type="Gene3D" id="3.40.50.2000">
    <property type="entry name" value="Glycogen Phosphorylase B"/>
    <property type="match status" value="2"/>
</dbReference>
<dbReference type="RefSeq" id="WP_154555101.1">
    <property type="nucleotide sequence ID" value="NZ_VUMR01000001.1"/>
</dbReference>
<evidence type="ECO:0000313" key="2">
    <source>
        <dbReference type="EMBL" id="MSS55346.1"/>
    </source>
</evidence>
<proteinExistence type="predicted"/>
<dbReference type="Proteomes" id="UP000434241">
    <property type="component" value="Unassembled WGS sequence"/>
</dbReference>
<comment type="caution">
    <text evidence="2">The sequence shown here is derived from an EMBL/GenBank/DDBJ whole genome shotgun (WGS) entry which is preliminary data.</text>
</comment>
<dbReference type="AlphaFoldDB" id="A0A6N7V0I0"/>
<dbReference type="SUPFAM" id="SSF53756">
    <property type="entry name" value="UDP-Glycosyltransferase/glycogen phosphorylase"/>
    <property type="match status" value="1"/>
</dbReference>
<dbReference type="Pfam" id="PF00534">
    <property type="entry name" value="Glycos_transf_1"/>
    <property type="match status" value="1"/>
</dbReference>
<feature type="domain" description="Glycosyl transferase family 1" evidence="1">
    <location>
        <begin position="203"/>
        <end position="354"/>
    </location>
</feature>
<dbReference type="GO" id="GO:0016757">
    <property type="term" value="F:glycosyltransferase activity"/>
    <property type="evidence" value="ECO:0007669"/>
    <property type="project" value="InterPro"/>
</dbReference>
<keyword evidence="3" id="KW-1185">Reference proteome</keyword>
<reference evidence="2 3" key="1">
    <citation type="submission" date="2019-08" db="EMBL/GenBank/DDBJ databases">
        <title>In-depth cultivation of the pig gut microbiome towards novel bacterial diversity and tailored functional studies.</title>
        <authorList>
            <person name="Wylensek D."/>
            <person name="Hitch T.C.A."/>
            <person name="Clavel T."/>
        </authorList>
    </citation>
    <scope>NUCLEOTIDE SEQUENCE [LARGE SCALE GENOMIC DNA]</scope>
    <source>
        <strain evidence="2 3">LKV-472-APC-3</strain>
    </source>
</reference>
<evidence type="ECO:0000259" key="1">
    <source>
        <dbReference type="Pfam" id="PF00534"/>
    </source>
</evidence>
<dbReference type="GeneID" id="93157698"/>
<dbReference type="PANTHER" id="PTHR12526">
    <property type="entry name" value="GLYCOSYLTRANSFERASE"/>
    <property type="match status" value="1"/>
</dbReference>
<organism evidence="2 3">
    <name type="scientific">Holdemanella porci</name>
    <dbReference type="NCBI Taxonomy" id="2652276"/>
    <lineage>
        <taxon>Bacteria</taxon>
        <taxon>Bacillati</taxon>
        <taxon>Bacillota</taxon>
        <taxon>Erysipelotrichia</taxon>
        <taxon>Erysipelotrichales</taxon>
        <taxon>Erysipelotrichaceae</taxon>
        <taxon>Holdemanella</taxon>
    </lineage>
</organism>
<sequence length="381" mass="44259">MKNIYIVFDKLHSNEAGGLVSAYASLIQLLKDDYTIKVISIINSNLTRHDMFSDCEIINVSKHDFFPRMEIISDSLKSFKLLLLLKELFKLLCYFCYIPISRIKMKKFFSSEDIIIVSSPAAAMFMSSKNRFILEIHTKFEYFWGTNKLGRLQSKLMSKPYITVFRTKSDMEKASKYFNSTYSYNFINKELFNDTVSIGEKIRKHKIIYMGRFGKEKNLPKMIECAKQLKKQIPDFTLDMYGTGVLVDDIAKLIEENDLSENVHLCGFCNDKNIFDNYSLLWLTSDFEGMSMTIIEAKAKGVPTISTNWGDGVFEVIHDKEDGFVENTVEDIVNRTAELMNDKELLINISKNALKNFDEFSKENAYKRWIELLKRFEGELE</sequence>
<evidence type="ECO:0000313" key="3">
    <source>
        <dbReference type="Proteomes" id="UP000434241"/>
    </source>
</evidence>
<protein>
    <submittedName>
        <fullName evidence="2">Glycosyltransferase family 4 protein</fullName>
    </submittedName>
</protein>
<dbReference type="PANTHER" id="PTHR12526:SF630">
    <property type="entry name" value="GLYCOSYLTRANSFERASE"/>
    <property type="match status" value="1"/>
</dbReference>